<proteinExistence type="predicted"/>
<feature type="domain" description="Alpha/beta hydrolase fold-3" evidence="2">
    <location>
        <begin position="118"/>
        <end position="337"/>
    </location>
</feature>
<dbReference type="Pfam" id="PF07859">
    <property type="entry name" value="Abhydrolase_3"/>
    <property type="match status" value="1"/>
</dbReference>
<evidence type="ECO:0000256" key="1">
    <source>
        <dbReference type="ARBA" id="ARBA00022801"/>
    </source>
</evidence>
<protein>
    <recommendedName>
        <fullName evidence="2">Alpha/beta hydrolase fold-3 domain-containing protein</fullName>
    </recommendedName>
</protein>
<name>A0AAV9J9F7_9PEZI</name>
<dbReference type="InterPro" id="IPR050300">
    <property type="entry name" value="GDXG_lipolytic_enzyme"/>
</dbReference>
<dbReference type="EMBL" id="JAVFHQ010000052">
    <property type="protein sequence ID" value="KAK4541514.1"/>
    <property type="molecule type" value="Genomic_DNA"/>
</dbReference>
<dbReference type="Gene3D" id="3.40.50.1820">
    <property type="entry name" value="alpha/beta hydrolase"/>
    <property type="match status" value="1"/>
</dbReference>
<sequence>MSSYTPAGRLGDPNLQVINDPRLDARLVNLLKSFGMDKNEPGTQVTIDSPMEDITAMVARTEDLGAALYAGLPNELPGDDKEPKVDHSEVIIPGPDGNDIALHVFRTAGTSGETLPCVIYSHGGGMVNNSMINKPHVRWLTDLALAGVVAIGIDFRNAYTQAGHNPFPAGLNDCAAGVQYIAAHKADWGIDKIILQGESGGCNLAFATALKANKEGWIGSIDGVYGVVPYISNAYGWPRERLLRELPSCIENDGYFLSLKSMAVFGHYYTPDEKDKTNPLAWPYHATADDVKGLPPHYLLMDELDPLRDEGNSYYRKLGAAGVPVTAHVNLGTLHGSALLFRQALPEFHAAVVDSIAAFARRLPAHVGTHSRL</sequence>
<comment type="caution">
    <text evidence="3">The sequence shown here is derived from an EMBL/GenBank/DDBJ whole genome shotgun (WGS) entry which is preliminary data.</text>
</comment>
<dbReference type="PANTHER" id="PTHR48081:SF8">
    <property type="entry name" value="ALPHA_BETA HYDROLASE FOLD-3 DOMAIN-CONTAINING PROTEIN-RELATED"/>
    <property type="match status" value="1"/>
</dbReference>
<evidence type="ECO:0000259" key="2">
    <source>
        <dbReference type="Pfam" id="PF07859"/>
    </source>
</evidence>
<evidence type="ECO:0000313" key="4">
    <source>
        <dbReference type="Proteomes" id="UP001324427"/>
    </source>
</evidence>
<accession>A0AAV9J9F7</accession>
<evidence type="ECO:0000313" key="3">
    <source>
        <dbReference type="EMBL" id="KAK4541514.1"/>
    </source>
</evidence>
<keyword evidence="1" id="KW-0378">Hydrolase</keyword>
<dbReference type="GO" id="GO:0016787">
    <property type="term" value="F:hydrolase activity"/>
    <property type="evidence" value="ECO:0007669"/>
    <property type="project" value="UniProtKB-KW"/>
</dbReference>
<gene>
    <name evidence="3" type="ORF">LTR36_007960</name>
</gene>
<dbReference type="AlphaFoldDB" id="A0AAV9J9F7"/>
<keyword evidence="4" id="KW-1185">Reference proteome</keyword>
<dbReference type="InterPro" id="IPR029058">
    <property type="entry name" value="AB_hydrolase_fold"/>
</dbReference>
<organism evidence="3 4">
    <name type="scientific">Oleoguttula mirabilis</name>
    <dbReference type="NCBI Taxonomy" id="1507867"/>
    <lineage>
        <taxon>Eukaryota</taxon>
        <taxon>Fungi</taxon>
        <taxon>Dikarya</taxon>
        <taxon>Ascomycota</taxon>
        <taxon>Pezizomycotina</taxon>
        <taxon>Dothideomycetes</taxon>
        <taxon>Dothideomycetidae</taxon>
        <taxon>Mycosphaerellales</taxon>
        <taxon>Teratosphaeriaceae</taxon>
        <taxon>Oleoguttula</taxon>
    </lineage>
</organism>
<dbReference type="PANTHER" id="PTHR48081">
    <property type="entry name" value="AB HYDROLASE SUPERFAMILY PROTEIN C4A8.06C"/>
    <property type="match status" value="1"/>
</dbReference>
<dbReference type="InterPro" id="IPR013094">
    <property type="entry name" value="AB_hydrolase_3"/>
</dbReference>
<reference evidence="3 4" key="1">
    <citation type="submission" date="2021-11" db="EMBL/GenBank/DDBJ databases">
        <title>Black yeast isolated from Biological Soil Crust.</title>
        <authorList>
            <person name="Kurbessoian T."/>
        </authorList>
    </citation>
    <scope>NUCLEOTIDE SEQUENCE [LARGE SCALE GENOMIC DNA]</scope>
    <source>
        <strain evidence="3 4">CCFEE 5522</strain>
    </source>
</reference>
<dbReference type="Proteomes" id="UP001324427">
    <property type="component" value="Unassembled WGS sequence"/>
</dbReference>
<dbReference type="SUPFAM" id="SSF53474">
    <property type="entry name" value="alpha/beta-Hydrolases"/>
    <property type="match status" value="1"/>
</dbReference>